<protein>
    <submittedName>
        <fullName evidence="1">DUF507 family protein</fullName>
    </submittedName>
</protein>
<reference evidence="2" key="1">
    <citation type="journal article" date="2019" name="Int. J. Syst. Evol. Microbiol.">
        <title>The Global Catalogue of Microorganisms (GCM) 10K type strain sequencing project: providing services to taxonomists for standard genome sequencing and annotation.</title>
        <authorList>
            <consortium name="The Broad Institute Genomics Platform"/>
            <consortium name="The Broad Institute Genome Sequencing Center for Infectious Disease"/>
            <person name="Wu L."/>
            <person name="Ma J."/>
        </authorList>
    </citation>
    <scope>NUCLEOTIDE SEQUENCE [LARGE SCALE GENOMIC DNA]</scope>
    <source>
        <strain evidence="2">CCUG 53816</strain>
    </source>
</reference>
<accession>A0ABV7ZJW6</accession>
<dbReference type="EMBL" id="JBHRZO010000037">
    <property type="protein sequence ID" value="MFC3848068.1"/>
    <property type="molecule type" value="Genomic_DNA"/>
</dbReference>
<comment type="caution">
    <text evidence="1">The sequence shown here is derived from an EMBL/GenBank/DDBJ whole genome shotgun (WGS) entry which is preliminary data.</text>
</comment>
<keyword evidence="2" id="KW-1185">Reference proteome</keyword>
<sequence>MRLKSNHVSYIVHKIAQDLVRSPLLELKGTLEELTQIVAQVLQKNVAQEAHIDERARELLEDHLDEIEFMRMDERHLFWMIKKELASEEDFALTWEDRCNTISHAILENVLDADLIMFSVSENMIRNLIFKSMDTYAKLYESIEFEVAEKIKHYKRKLPVGSDAYDLVFERMYEEELRRKGFL</sequence>
<dbReference type="RefSeq" id="WP_104752337.1">
    <property type="nucleotide sequence ID" value="NZ_FZMF01000022.1"/>
</dbReference>
<organism evidence="1 2">
    <name type="scientific">Helicobacter baculiformis</name>
    <dbReference type="NCBI Taxonomy" id="427351"/>
    <lineage>
        <taxon>Bacteria</taxon>
        <taxon>Pseudomonadati</taxon>
        <taxon>Campylobacterota</taxon>
        <taxon>Epsilonproteobacteria</taxon>
        <taxon>Campylobacterales</taxon>
        <taxon>Helicobacteraceae</taxon>
        <taxon>Helicobacter</taxon>
    </lineage>
</organism>
<evidence type="ECO:0000313" key="1">
    <source>
        <dbReference type="EMBL" id="MFC3848068.1"/>
    </source>
</evidence>
<evidence type="ECO:0000313" key="2">
    <source>
        <dbReference type="Proteomes" id="UP001595783"/>
    </source>
</evidence>
<name>A0ABV7ZJW6_9HELI</name>
<dbReference type="Proteomes" id="UP001595783">
    <property type="component" value="Unassembled WGS sequence"/>
</dbReference>
<proteinExistence type="predicted"/>
<dbReference type="InterPro" id="IPR007463">
    <property type="entry name" value="DUF507"/>
</dbReference>
<gene>
    <name evidence="1" type="ORF">ACFOPX_05955</name>
</gene>
<dbReference type="Pfam" id="PF04368">
    <property type="entry name" value="DUF507"/>
    <property type="match status" value="1"/>
</dbReference>